<feature type="compositionally biased region" description="Basic and acidic residues" evidence="1">
    <location>
        <begin position="17"/>
        <end position="26"/>
    </location>
</feature>
<protein>
    <submittedName>
        <fullName evidence="2">Uncharacterized protein</fullName>
    </submittedName>
</protein>
<sequence>MPALQGREPIQFFNNPECRRASESSERKKRMPENNAIPLNPPPQQKAAKHYGRNGFQYKQQYGVVVLCESEPHQQQVYAALKAQGLKLKVVTV</sequence>
<dbReference type="EMBL" id="BK015208">
    <property type="protein sequence ID" value="DAD96093.1"/>
    <property type="molecule type" value="Genomic_DNA"/>
</dbReference>
<proteinExistence type="predicted"/>
<name>A0A8S5NMQ5_9CAUD</name>
<accession>A0A8S5NMQ5</accession>
<evidence type="ECO:0000256" key="1">
    <source>
        <dbReference type="SAM" id="MobiDB-lite"/>
    </source>
</evidence>
<evidence type="ECO:0000313" key="2">
    <source>
        <dbReference type="EMBL" id="DAD96093.1"/>
    </source>
</evidence>
<feature type="region of interest" description="Disordered" evidence="1">
    <location>
        <begin position="1"/>
        <end position="49"/>
    </location>
</feature>
<organism evidence="2">
    <name type="scientific">Myoviridae sp. ctpjm1</name>
    <dbReference type="NCBI Taxonomy" id="2826699"/>
    <lineage>
        <taxon>Viruses</taxon>
        <taxon>Duplodnaviria</taxon>
        <taxon>Heunggongvirae</taxon>
        <taxon>Uroviricota</taxon>
        <taxon>Caudoviricetes</taxon>
    </lineage>
</organism>
<reference evidence="2" key="1">
    <citation type="journal article" date="2021" name="Proc. Natl. Acad. Sci. U.S.A.">
        <title>A Catalog of Tens of Thousands of Viruses from Human Metagenomes Reveals Hidden Associations with Chronic Diseases.</title>
        <authorList>
            <person name="Tisza M.J."/>
            <person name="Buck C.B."/>
        </authorList>
    </citation>
    <scope>NUCLEOTIDE SEQUENCE</scope>
    <source>
        <strain evidence="2">Ctpjm1</strain>
    </source>
</reference>